<accession>A0ACB8G1R4</accession>
<evidence type="ECO:0000313" key="1">
    <source>
        <dbReference type="EMBL" id="KAH8013464.1"/>
    </source>
</evidence>
<name>A0ACB8G1R4_9SAUR</name>
<dbReference type="Proteomes" id="UP000827872">
    <property type="component" value="Linkage Group LG02"/>
</dbReference>
<evidence type="ECO:0000313" key="2">
    <source>
        <dbReference type="Proteomes" id="UP000827872"/>
    </source>
</evidence>
<comment type="caution">
    <text evidence="1">The sequence shown here is derived from an EMBL/GenBank/DDBJ whole genome shotgun (WGS) entry which is preliminary data.</text>
</comment>
<sequence>MLSEDLFQFPEISLLSTGDKSALVELILKRCSLCIIFLMFQVSGSNKWERLDSSENGPEELEEHTMVEHQGILYIFGGMVDSAFTQKKNPFWLYDTDPAKWLQCQLTAVQGEGTTPTNRKGHSAVVYRGSMYMYGGYIDMKGVSQEFWTFCFDTKQWFPVPSTQYGGSPGPRHGHTAVVYGNGMYLFGGLMGLSEQKDFWKWDFVATNWSSIRNSQGPPKVVGHAALIFQDSMLVFGGGISNAKPNGTLWKYHFPSEMWEKVASPTDGNPSSKTYHCLLGLGHGFQEMTDSSCISLNHYLHRKGKHCSKLLAISKQHSCFCEYFQTEPAYQAFSSDDGNEIEMSTFHQPQKQPGFCSLQTTSNAELSANQPAGSLSKKEKISYLKLSREQDQATLDLPEEADFSCLDPDYGNIGDHSTVLLIIGGKPFSSSCAISFWQMELDKI</sequence>
<dbReference type="EMBL" id="CM037615">
    <property type="protein sequence ID" value="KAH8013464.1"/>
    <property type="molecule type" value="Genomic_DNA"/>
</dbReference>
<reference evidence="1" key="1">
    <citation type="submission" date="2021-08" db="EMBL/GenBank/DDBJ databases">
        <title>The first chromosome-level gecko genome reveals the dynamic sex chromosomes of Neotropical dwarf geckos (Sphaerodactylidae: Sphaerodactylus).</title>
        <authorList>
            <person name="Pinto B.J."/>
            <person name="Keating S.E."/>
            <person name="Gamble T."/>
        </authorList>
    </citation>
    <scope>NUCLEOTIDE SEQUENCE</scope>
    <source>
        <strain evidence="1">TG3544</strain>
    </source>
</reference>
<gene>
    <name evidence="1" type="ORF">K3G42_019358</name>
</gene>
<proteinExistence type="predicted"/>
<keyword evidence="2" id="KW-1185">Reference proteome</keyword>
<organism evidence="1 2">
    <name type="scientific">Sphaerodactylus townsendi</name>
    <dbReference type="NCBI Taxonomy" id="933632"/>
    <lineage>
        <taxon>Eukaryota</taxon>
        <taxon>Metazoa</taxon>
        <taxon>Chordata</taxon>
        <taxon>Craniata</taxon>
        <taxon>Vertebrata</taxon>
        <taxon>Euteleostomi</taxon>
        <taxon>Lepidosauria</taxon>
        <taxon>Squamata</taxon>
        <taxon>Bifurcata</taxon>
        <taxon>Gekkota</taxon>
        <taxon>Sphaerodactylidae</taxon>
        <taxon>Sphaerodactylus</taxon>
    </lineage>
</organism>
<protein>
    <submittedName>
        <fullName evidence="1">Uncharacterized protein</fullName>
    </submittedName>
</protein>